<dbReference type="PROSITE" id="PS50885">
    <property type="entry name" value="HAMP"/>
    <property type="match status" value="1"/>
</dbReference>
<evidence type="ECO:0000256" key="5">
    <source>
        <dbReference type="SAM" id="MobiDB-lite"/>
    </source>
</evidence>
<feature type="compositionally biased region" description="Polar residues" evidence="5">
    <location>
        <begin position="512"/>
        <end position="530"/>
    </location>
</feature>
<keyword evidence="6" id="KW-0812">Transmembrane</keyword>
<dbReference type="GO" id="GO:0007165">
    <property type="term" value="P:signal transduction"/>
    <property type="evidence" value="ECO:0007669"/>
    <property type="project" value="UniProtKB-KW"/>
</dbReference>
<dbReference type="CDD" id="cd11386">
    <property type="entry name" value="MCP_signal"/>
    <property type="match status" value="1"/>
</dbReference>
<organism evidence="9 10">
    <name type="scientific">Candidatus Anaerobiospirillum pullicola</name>
    <dbReference type="NCBI Taxonomy" id="2838451"/>
    <lineage>
        <taxon>Bacteria</taxon>
        <taxon>Pseudomonadati</taxon>
        <taxon>Pseudomonadota</taxon>
        <taxon>Gammaproteobacteria</taxon>
        <taxon>Aeromonadales</taxon>
        <taxon>Succinivibrionaceae</taxon>
        <taxon>Anaerobiospirillum</taxon>
    </lineage>
</organism>
<dbReference type="EMBL" id="JAHLFE010000161">
    <property type="protein sequence ID" value="MBU3844742.1"/>
    <property type="molecule type" value="Genomic_DNA"/>
</dbReference>
<dbReference type="InterPro" id="IPR004089">
    <property type="entry name" value="MCPsignal_dom"/>
</dbReference>
<dbReference type="PANTHER" id="PTHR32089">
    <property type="entry name" value="METHYL-ACCEPTING CHEMOTAXIS PROTEIN MCPB"/>
    <property type="match status" value="1"/>
</dbReference>
<evidence type="ECO:0000256" key="4">
    <source>
        <dbReference type="PROSITE-ProRule" id="PRU00284"/>
    </source>
</evidence>
<protein>
    <submittedName>
        <fullName evidence="9">Methyl-accepting chemotaxis protein</fullName>
    </submittedName>
</protein>
<accession>A0A948TH58</accession>
<evidence type="ECO:0000256" key="6">
    <source>
        <dbReference type="SAM" id="Phobius"/>
    </source>
</evidence>
<comment type="similarity">
    <text evidence="3">Belongs to the methyl-accepting chemotaxis (MCP) protein family.</text>
</comment>
<gene>
    <name evidence="9" type="ORF">H9847_07760</name>
</gene>
<keyword evidence="6" id="KW-1133">Transmembrane helix</keyword>
<dbReference type="Gene3D" id="1.10.287.950">
    <property type="entry name" value="Methyl-accepting chemotaxis protein"/>
    <property type="match status" value="1"/>
</dbReference>
<dbReference type="AlphaFoldDB" id="A0A948TH58"/>
<dbReference type="Proteomes" id="UP000733611">
    <property type="component" value="Unassembled WGS sequence"/>
</dbReference>
<dbReference type="InterPro" id="IPR003660">
    <property type="entry name" value="HAMP_dom"/>
</dbReference>
<dbReference type="GO" id="GO:0016020">
    <property type="term" value="C:membrane"/>
    <property type="evidence" value="ECO:0007669"/>
    <property type="project" value="UniProtKB-SubCell"/>
</dbReference>
<dbReference type="PROSITE" id="PS50111">
    <property type="entry name" value="CHEMOTAXIS_TRANSDUC_2"/>
    <property type="match status" value="1"/>
</dbReference>
<evidence type="ECO:0000256" key="1">
    <source>
        <dbReference type="ARBA" id="ARBA00004370"/>
    </source>
</evidence>
<keyword evidence="2 4" id="KW-0807">Transducer</keyword>
<sequence length="551" mass="58683">MTAFYNLSTKAKLLLGFIVVIALNIIVALVAIYGMAKVQQAAGTIDNLASHTMARAISIQNTLIDGDTKWIAGLNTSDSSNNLSKLKQDARTIIADFRSIANGMTASSLNQDMVHADPNYVNIIDVIKSNTSMAADQMEALLGDLQTATDDNAYILLGRYISEAHISAIEAAAACNDVFQSQAHYSAFVANRSANPASIYFSIILTVGSAIIGLGLAFFISGYINKTLQAQMSCLQALASGDFSYALHQGYQDEFGKSLNVLDQMRNKIKDIVTLTKNSCDQLQSRMGQLHDLSNQIANSSANVQNQSVTVAAAADEMVSTTSDIAHNCESAVTGSNECQALTSDSLSKVQTAVDRIREQSDLTKDNASKVESLAQQSNKIGSIVSTIDEIAAQTNLLALNAAIEAARAGEAGRGFAVVADEVRALASRTTASTKEISDMIQSIQSEANAATTSIKASVENMDTIAGDAQDIITTLSNINERVTDVTGQITHIATAAEEQTTATAEISSNMQQVSSATTDMSNDAQNQNESMDEAYQDLQKLREALAFFKV</sequence>
<feature type="transmembrane region" description="Helical" evidence="6">
    <location>
        <begin position="199"/>
        <end position="224"/>
    </location>
</feature>
<comment type="subcellular location">
    <subcellularLocation>
        <location evidence="1">Membrane</location>
    </subcellularLocation>
</comment>
<dbReference type="FunFam" id="1.10.287.950:FF:000001">
    <property type="entry name" value="Methyl-accepting chemotaxis sensory transducer"/>
    <property type="match status" value="1"/>
</dbReference>
<evidence type="ECO:0000259" key="7">
    <source>
        <dbReference type="PROSITE" id="PS50111"/>
    </source>
</evidence>
<keyword evidence="6" id="KW-0472">Membrane</keyword>
<evidence type="ECO:0000256" key="3">
    <source>
        <dbReference type="ARBA" id="ARBA00029447"/>
    </source>
</evidence>
<name>A0A948TH58_9GAMM</name>
<evidence type="ECO:0000259" key="8">
    <source>
        <dbReference type="PROSITE" id="PS50885"/>
    </source>
</evidence>
<feature type="domain" description="Methyl-accepting transducer" evidence="7">
    <location>
        <begin position="279"/>
        <end position="515"/>
    </location>
</feature>
<evidence type="ECO:0000256" key="2">
    <source>
        <dbReference type="ARBA" id="ARBA00023224"/>
    </source>
</evidence>
<reference evidence="9" key="2">
    <citation type="submission" date="2021-04" db="EMBL/GenBank/DDBJ databases">
        <authorList>
            <person name="Gilroy R."/>
        </authorList>
    </citation>
    <scope>NUCLEOTIDE SEQUENCE</scope>
    <source>
        <strain evidence="9">378</strain>
    </source>
</reference>
<dbReference type="SMART" id="SM00283">
    <property type="entry name" value="MA"/>
    <property type="match status" value="1"/>
</dbReference>
<proteinExistence type="inferred from homology"/>
<dbReference type="GO" id="GO:0006935">
    <property type="term" value="P:chemotaxis"/>
    <property type="evidence" value="ECO:0007669"/>
    <property type="project" value="UniProtKB-ARBA"/>
</dbReference>
<dbReference type="PANTHER" id="PTHR32089:SF112">
    <property type="entry name" value="LYSOZYME-LIKE PROTEIN-RELATED"/>
    <property type="match status" value="1"/>
</dbReference>
<dbReference type="Pfam" id="PF00015">
    <property type="entry name" value="MCPsignal"/>
    <property type="match status" value="1"/>
</dbReference>
<feature type="region of interest" description="Disordered" evidence="5">
    <location>
        <begin position="512"/>
        <end position="531"/>
    </location>
</feature>
<feature type="transmembrane region" description="Helical" evidence="6">
    <location>
        <begin position="13"/>
        <end position="33"/>
    </location>
</feature>
<evidence type="ECO:0000313" key="10">
    <source>
        <dbReference type="Proteomes" id="UP000733611"/>
    </source>
</evidence>
<dbReference type="SUPFAM" id="SSF58104">
    <property type="entry name" value="Methyl-accepting chemotaxis protein (MCP) signaling domain"/>
    <property type="match status" value="1"/>
</dbReference>
<comment type="caution">
    <text evidence="9">The sequence shown here is derived from an EMBL/GenBank/DDBJ whole genome shotgun (WGS) entry which is preliminary data.</text>
</comment>
<reference evidence="9" key="1">
    <citation type="journal article" date="2021" name="PeerJ">
        <title>Extensive microbial diversity within the chicken gut microbiome revealed by metagenomics and culture.</title>
        <authorList>
            <person name="Gilroy R."/>
            <person name="Ravi A."/>
            <person name="Getino M."/>
            <person name="Pursley I."/>
            <person name="Horton D.L."/>
            <person name="Alikhan N.F."/>
            <person name="Baker D."/>
            <person name="Gharbi K."/>
            <person name="Hall N."/>
            <person name="Watson M."/>
            <person name="Adriaenssens E.M."/>
            <person name="Foster-Nyarko E."/>
            <person name="Jarju S."/>
            <person name="Secka A."/>
            <person name="Antonio M."/>
            <person name="Oren A."/>
            <person name="Chaudhuri R.R."/>
            <person name="La Ragione R."/>
            <person name="Hildebrand F."/>
            <person name="Pallen M.J."/>
        </authorList>
    </citation>
    <scope>NUCLEOTIDE SEQUENCE</scope>
    <source>
        <strain evidence="9">378</strain>
    </source>
</reference>
<evidence type="ECO:0000313" key="9">
    <source>
        <dbReference type="EMBL" id="MBU3844742.1"/>
    </source>
</evidence>
<feature type="domain" description="HAMP" evidence="8">
    <location>
        <begin position="222"/>
        <end position="274"/>
    </location>
</feature>